<accession>A0A4C1UQZ1</accession>
<reference evidence="1 2" key="1">
    <citation type="journal article" date="2019" name="Commun. Biol.">
        <title>The bagworm genome reveals a unique fibroin gene that provides high tensile strength.</title>
        <authorList>
            <person name="Kono N."/>
            <person name="Nakamura H."/>
            <person name="Ohtoshi R."/>
            <person name="Tomita M."/>
            <person name="Numata K."/>
            <person name="Arakawa K."/>
        </authorList>
    </citation>
    <scope>NUCLEOTIDE SEQUENCE [LARGE SCALE GENOMIC DNA]</scope>
</reference>
<dbReference type="Proteomes" id="UP000299102">
    <property type="component" value="Unassembled WGS sequence"/>
</dbReference>
<name>A0A4C1UQZ1_EUMVA</name>
<keyword evidence="2" id="KW-1185">Reference proteome</keyword>
<gene>
    <name evidence="1" type="ORF">EVAR_19115_1</name>
</gene>
<proteinExistence type="predicted"/>
<comment type="caution">
    <text evidence="1">The sequence shown here is derived from an EMBL/GenBank/DDBJ whole genome shotgun (WGS) entry which is preliminary data.</text>
</comment>
<evidence type="ECO:0000313" key="1">
    <source>
        <dbReference type="EMBL" id="GBP28264.1"/>
    </source>
</evidence>
<sequence length="81" mass="9068">MDLVPSALAKCGLEAANDLYDHCDNTQTPETNSLQALRDTVQIVKIKNDYSMSEKIKFGKAIKALAHHTVKRDARATRRLK</sequence>
<dbReference type="AlphaFoldDB" id="A0A4C1UQZ1"/>
<evidence type="ECO:0000313" key="2">
    <source>
        <dbReference type="Proteomes" id="UP000299102"/>
    </source>
</evidence>
<dbReference type="EMBL" id="BGZK01000204">
    <property type="protein sequence ID" value="GBP28264.1"/>
    <property type="molecule type" value="Genomic_DNA"/>
</dbReference>
<protein>
    <submittedName>
        <fullName evidence="1">Uncharacterized protein</fullName>
    </submittedName>
</protein>
<organism evidence="1 2">
    <name type="scientific">Eumeta variegata</name>
    <name type="common">Bagworm moth</name>
    <name type="synonym">Eumeta japonica</name>
    <dbReference type="NCBI Taxonomy" id="151549"/>
    <lineage>
        <taxon>Eukaryota</taxon>
        <taxon>Metazoa</taxon>
        <taxon>Ecdysozoa</taxon>
        <taxon>Arthropoda</taxon>
        <taxon>Hexapoda</taxon>
        <taxon>Insecta</taxon>
        <taxon>Pterygota</taxon>
        <taxon>Neoptera</taxon>
        <taxon>Endopterygota</taxon>
        <taxon>Lepidoptera</taxon>
        <taxon>Glossata</taxon>
        <taxon>Ditrysia</taxon>
        <taxon>Tineoidea</taxon>
        <taxon>Psychidae</taxon>
        <taxon>Oiketicinae</taxon>
        <taxon>Eumeta</taxon>
    </lineage>
</organism>